<evidence type="ECO:0000313" key="1">
    <source>
        <dbReference type="EMBL" id="QHU28990.1"/>
    </source>
</evidence>
<dbReference type="EMBL" id="MN740479">
    <property type="protein sequence ID" value="QHU28990.1"/>
    <property type="molecule type" value="Genomic_DNA"/>
</dbReference>
<name>A0A6C0LF13_9ZZZZ</name>
<dbReference type="AlphaFoldDB" id="A0A6C0LF13"/>
<sequence length="299" mass="35399">MYLEISNVAAALGKNPYESKEKTLLVSWARHCPDVVRNYLIENNCIVSLKENEESFTDLQIETYNVVIPEQYDVKDFDKIEKQVVQEYKRKRNNEQSEKEIKQLKEYTQDFLKKNNGNIQENNIIQKEQYTKGNDRMYYYEIYPNACIGGKNDATIGDVLLEIKTRTRRQNVRRNDYDLYQLICYLLATGISQGKIVQLFNKEKFDSDIATEQEYGLIDITQDTWKDFCTEIIEGLKEYFNELSDLIKTSKFIYLTNVIPKKIRPIAKYLIEENDSETKKFVLCEENIKFKNLFRHVTK</sequence>
<evidence type="ECO:0008006" key="2">
    <source>
        <dbReference type="Google" id="ProtNLM"/>
    </source>
</evidence>
<reference evidence="1" key="1">
    <citation type="journal article" date="2020" name="Nature">
        <title>Giant virus diversity and host interactions through global metagenomics.</title>
        <authorList>
            <person name="Schulz F."/>
            <person name="Roux S."/>
            <person name="Paez-Espino D."/>
            <person name="Jungbluth S."/>
            <person name="Walsh D.A."/>
            <person name="Denef V.J."/>
            <person name="McMahon K.D."/>
            <person name="Konstantinidis K.T."/>
            <person name="Eloe-Fadrosh E.A."/>
            <person name="Kyrpides N.C."/>
            <person name="Woyke T."/>
        </authorList>
    </citation>
    <scope>NUCLEOTIDE SEQUENCE</scope>
    <source>
        <strain evidence="1">GVMAG-M-3300027791-30</strain>
    </source>
</reference>
<protein>
    <recommendedName>
        <fullName evidence="2">YqaJ viral recombinase domain-containing protein</fullName>
    </recommendedName>
</protein>
<accession>A0A6C0LF13</accession>
<proteinExistence type="predicted"/>
<organism evidence="1">
    <name type="scientific">viral metagenome</name>
    <dbReference type="NCBI Taxonomy" id="1070528"/>
    <lineage>
        <taxon>unclassified sequences</taxon>
        <taxon>metagenomes</taxon>
        <taxon>organismal metagenomes</taxon>
    </lineage>
</organism>